<gene>
    <name evidence="2" type="ORF">DSM04_104296</name>
</gene>
<dbReference type="GO" id="GO:0008408">
    <property type="term" value="F:3'-5' exonuclease activity"/>
    <property type="evidence" value="ECO:0007669"/>
    <property type="project" value="TreeGrafter"/>
</dbReference>
<dbReference type="Pfam" id="PF00929">
    <property type="entry name" value="RNase_T"/>
    <property type="match status" value="1"/>
</dbReference>
<dbReference type="InterPro" id="IPR006054">
    <property type="entry name" value="DnaQ"/>
</dbReference>
<sequence>MYIPFFSKKQDPPEFYKAYAAQFSKTNTADFDTARFIIFDTETTGTNAREDRMLSIGALELTGNQINLASSFELYVKQDMFSEEAAAIHGILRENRKYKKVTEEEAVKAFLKFIGTDILVGHHVGFDVGIINYALKRLGAPKLKNKFTDTGALYKRTVHLVNITNPDKVYTLDDLCEELNISRTDRHKAMGDAYITALAFLKILSRLKGNKKLKLKNILLN</sequence>
<dbReference type="Proteomes" id="UP000289821">
    <property type="component" value="Unassembled WGS sequence"/>
</dbReference>
<dbReference type="SUPFAM" id="SSF53098">
    <property type="entry name" value="Ribonuclease H-like"/>
    <property type="match status" value="1"/>
</dbReference>
<feature type="domain" description="Exonuclease" evidence="1">
    <location>
        <begin position="35"/>
        <end position="209"/>
    </location>
</feature>
<reference evidence="2 3" key="1">
    <citation type="submission" date="2018-07" db="EMBL/GenBank/DDBJ databases">
        <title>Leeuwenhoekiella genomics.</title>
        <authorList>
            <person name="Tahon G."/>
            <person name="Willems A."/>
        </authorList>
    </citation>
    <scope>NUCLEOTIDE SEQUENCE [LARGE SCALE GENOMIC DNA]</scope>
    <source>
        <strain evidence="2 3">R-50232</strain>
    </source>
</reference>
<dbReference type="InterPro" id="IPR013520">
    <property type="entry name" value="Ribonucl_H"/>
</dbReference>
<dbReference type="CDD" id="cd06127">
    <property type="entry name" value="DEDDh"/>
    <property type="match status" value="1"/>
</dbReference>
<dbReference type="GO" id="GO:0005829">
    <property type="term" value="C:cytosol"/>
    <property type="evidence" value="ECO:0007669"/>
    <property type="project" value="TreeGrafter"/>
</dbReference>
<dbReference type="GO" id="GO:0045004">
    <property type="term" value="P:DNA replication proofreading"/>
    <property type="evidence" value="ECO:0007669"/>
    <property type="project" value="TreeGrafter"/>
</dbReference>
<dbReference type="RefSeq" id="WP_128761604.1">
    <property type="nucleotide sequence ID" value="NZ_QOVI01000004.1"/>
</dbReference>
<keyword evidence="3" id="KW-1185">Reference proteome</keyword>
<dbReference type="PANTHER" id="PTHR30231">
    <property type="entry name" value="DNA POLYMERASE III SUBUNIT EPSILON"/>
    <property type="match status" value="1"/>
</dbReference>
<dbReference type="NCBIfam" id="TIGR00573">
    <property type="entry name" value="dnaq"/>
    <property type="match status" value="1"/>
</dbReference>
<dbReference type="SMART" id="SM00479">
    <property type="entry name" value="EXOIII"/>
    <property type="match status" value="1"/>
</dbReference>
<evidence type="ECO:0000259" key="1">
    <source>
        <dbReference type="SMART" id="SM00479"/>
    </source>
</evidence>
<protein>
    <submittedName>
        <fullName evidence="2">DNA polymerase-3 subunit epsilon</fullName>
    </submittedName>
</protein>
<proteinExistence type="predicted"/>
<dbReference type="OrthoDB" id="9803913at2"/>
<dbReference type="InterPro" id="IPR036397">
    <property type="entry name" value="RNaseH_sf"/>
</dbReference>
<dbReference type="GO" id="GO:0003887">
    <property type="term" value="F:DNA-directed DNA polymerase activity"/>
    <property type="evidence" value="ECO:0007669"/>
    <property type="project" value="InterPro"/>
</dbReference>
<dbReference type="Gene3D" id="3.30.420.10">
    <property type="entry name" value="Ribonuclease H-like superfamily/Ribonuclease H"/>
    <property type="match status" value="1"/>
</dbReference>
<dbReference type="EMBL" id="QOVI01000004">
    <property type="protein sequence ID" value="RXG14188.1"/>
    <property type="molecule type" value="Genomic_DNA"/>
</dbReference>
<comment type="caution">
    <text evidence="2">The sequence shown here is derived from an EMBL/GenBank/DDBJ whole genome shotgun (WGS) entry which is preliminary data.</text>
</comment>
<dbReference type="AlphaFoldDB" id="A0A4Q0NT38"/>
<name>A0A4Q0NT38_9FLAO</name>
<evidence type="ECO:0000313" key="3">
    <source>
        <dbReference type="Proteomes" id="UP000289821"/>
    </source>
</evidence>
<accession>A0A4Q0NT38</accession>
<dbReference type="PANTHER" id="PTHR30231:SF41">
    <property type="entry name" value="DNA POLYMERASE III SUBUNIT EPSILON"/>
    <property type="match status" value="1"/>
</dbReference>
<dbReference type="GO" id="GO:0003677">
    <property type="term" value="F:DNA binding"/>
    <property type="evidence" value="ECO:0007669"/>
    <property type="project" value="InterPro"/>
</dbReference>
<evidence type="ECO:0000313" key="2">
    <source>
        <dbReference type="EMBL" id="RXG14188.1"/>
    </source>
</evidence>
<dbReference type="InterPro" id="IPR012337">
    <property type="entry name" value="RNaseH-like_sf"/>
</dbReference>
<organism evidence="2 3">
    <name type="scientific">Leeuwenhoekiella aestuarii</name>
    <dbReference type="NCBI Taxonomy" id="2249426"/>
    <lineage>
        <taxon>Bacteria</taxon>
        <taxon>Pseudomonadati</taxon>
        <taxon>Bacteroidota</taxon>
        <taxon>Flavobacteriia</taxon>
        <taxon>Flavobacteriales</taxon>
        <taxon>Flavobacteriaceae</taxon>
        <taxon>Leeuwenhoekiella</taxon>
    </lineage>
</organism>